<dbReference type="Pfam" id="PF02515">
    <property type="entry name" value="CoA_transf_3"/>
    <property type="match status" value="1"/>
</dbReference>
<dbReference type="InterPro" id="IPR044855">
    <property type="entry name" value="CoA-Trfase_III_dom3_sf"/>
</dbReference>
<dbReference type="PANTHER" id="PTHR48207:SF3">
    <property type="entry name" value="SUCCINATE--HYDROXYMETHYLGLUTARATE COA-TRANSFERASE"/>
    <property type="match status" value="1"/>
</dbReference>
<evidence type="ECO:0000313" key="3">
    <source>
        <dbReference type="EMBL" id="GAA0897408.1"/>
    </source>
</evidence>
<dbReference type="InterPro" id="IPR050483">
    <property type="entry name" value="CoA-transferase_III_domain"/>
</dbReference>
<dbReference type="SUPFAM" id="SSF89796">
    <property type="entry name" value="CoA-transferase family III (CaiB/BaiF)"/>
    <property type="match status" value="1"/>
</dbReference>
<dbReference type="EMBL" id="BAAAHP010000181">
    <property type="protein sequence ID" value="GAA0897408.1"/>
    <property type="molecule type" value="Genomic_DNA"/>
</dbReference>
<dbReference type="Proteomes" id="UP001499967">
    <property type="component" value="Unassembled WGS sequence"/>
</dbReference>
<keyword evidence="1" id="KW-0808">Transferase</keyword>
<sequence length="383" mass="41009">MAGSLTGIRVLDVTTSVAGPFATLVLGDLGADVLKVERPGSGDDTRHWGPPFWNGESPHFTALNRNKRSVALDLKDPADAATFGRLVDTADVLVQNLRPGALARAGFGYADTARRNPRLVYCDITGYGSGGPLSDRPAYDPLMQAFSGLMSMTGEEGGPPARIPVSILDQGTGMWAAIAVLDALRERDRTGAGTHLEVSLLGTALMWQPAQLGNHFADGTVPGRLGSGTIGIYPYAAFPTADGWIVVAAGNQSLWLRLCVVLDRPDLPADPRFAGNPDRVAHREELFAELAKALADRTSAEWVAALETAGVPCAPIHTLDQVVRHEQVTAIEAIGPVPHPRVPDFRTVRLPLRNRGRYPGLRRPAPQLGEHGPAWLDDGETRR</sequence>
<comment type="caution">
    <text evidence="3">The sequence shown here is derived from an EMBL/GenBank/DDBJ whole genome shotgun (WGS) entry which is preliminary data.</text>
</comment>
<dbReference type="PANTHER" id="PTHR48207">
    <property type="entry name" value="SUCCINATE--HYDROXYMETHYLGLUTARATE COA-TRANSFERASE"/>
    <property type="match status" value="1"/>
</dbReference>
<organism evidence="3 4">
    <name type="scientific">Pseudonocardia zijingensis</name>
    <dbReference type="NCBI Taxonomy" id="153376"/>
    <lineage>
        <taxon>Bacteria</taxon>
        <taxon>Bacillati</taxon>
        <taxon>Actinomycetota</taxon>
        <taxon>Actinomycetes</taxon>
        <taxon>Pseudonocardiales</taxon>
        <taxon>Pseudonocardiaceae</taxon>
        <taxon>Pseudonocardia</taxon>
    </lineage>
</organism>
<evidence type="ECO:0000313" key="4">
    <source>
        <dbReference type="Proteomes" id="UP001499967"/>
    </source>
</evidence>
<keyword evidence="4" id="KW-1185">Reference proteome</keyword>
<proteinExistence type="predicted"/>
<accession>A0ABN1N8F5</accession>
<dbReference type="InterPro" id="IPR023606">
    <property type="entry name" value="CoA-Trfase_III_dom_1_sf"/>
</dbReference>
<name>A0ABN1N8F5_9PSEU</name>
<dbReference type="RefSeq" id="WP_343944809.1">
    <property type="nucleotide sequence ID" value="NZ_BAAAHP010000181.1"/>
</dbReference>
<protein>
    <submittedName>
        <fullName evidence="3">CaiB/BaiF CoA-transferase family protein</fullName>
    </submittedName>
</protein>
<evidence type="ECO:0000256" key="1">
    <source>
        <dbReference type="ARBA" id="ARBA00022679"/>
    </source>
</evidence>
<reference evidence="3 4" key="1">
    <citation type="journal article" date="2019" name="Int. J. Syst. Evol. Microbiol.">
        <title>The Global Catalogue of Microorganisms (GCM) 10K type strain sequencing project: providing services to taxonomists for standard genome sequencing and annotation.</title>
        <authorList>
            <consortium name="The Broad Institute Genomics Platform"/>
            <consortium name="The Broad Institute Genome Sequencing Center for Infectious Disease"/>
            <person name="Wu L."/>
            <person name="Ma J."/>
        </authorList>
    </citation>
    <scope>NUCLEOTIDE SEQUENCE [LARGE SCALE GENOMIC DNA]</scope>
    <source>
        <strain evidence="3 4">JCM 11117</strain>
    </source>
</reference>
<dbReference type="Gene3D" id="3.40.50.10540">
    <property type="entry name" value="Crotonobetainyl-coa:carnitine coa-transferase, domain 1"/>
    <property type="match status" value="1"/>
</dbReference>
<dbReference type="InterPro" id="IPR003673">
    <property type="entry name" value="CoA-Trfase_fam_III"/>
</dbReference>
<dbReference type="Gene3D" id="3.30.1540.10">
    <property type="entry name" value="formyl-coa transferase, domain 3"/>
    <property type="match status" value="1"/>
</dbReference>
<feature type="region of interest" description="Disordered" evidence="2">
    <location>
        <begin position="357"/>
        <end position="383"/>
    </location>
</feature>
<evidence type="ECO:0000256" key="2">
    <source>
        <dbReference type="SAM" id="MobiDB-lite"/>
    </source>
</evidence>
<gene>
    <name evidence="3" type="ORF">GCM10009559_58010</name>
</gene>